<sequence>MKYLIRVSSDSKNSEPIPRYSLVAFKFKGRTIRIGMVWKSDSEDGSVKVQAYAGLNPTLLEKLGFNENQFLTISSTNYEKVRKFD</sequence>
<dbReference type="AlphaFoldDB" id="A0A8T7LYT0"/>
<protein>
    <submittedName>
        <fullName evidence="1">Uncharacterized protein</fullName>
    </submittedName>
</protein>
<dbReference type="EMBL" id="CP128399">
    <property type="protein sequence ID" value="WJW66421.1"/>
    <property type="molecule type" value="Genomic_DNA"/>
</dbReference>
<dbReference type="Proteomes" id="UP001431572">
    <property type="component" value="Chromosome 1"/>
</dbReference>
<dbReference type="RefSeq" id="WP_341468306.1">
    <property type="nucleotide sequence ID" value="NZ_CP128399.1"/>
</dbReference>
<gene>
    <name evidence="1" type="ORF">HXX08_01495</name>
    <name evidence="2" type="ORF">OZ401_002219</name>
</gene>
<evidence type="ECO:0000313" key="1">
    <source>
        <dbReference type="EMBL" id="NWJ44530.1"/>
    </source>
</evidence>
<evidence type="ECO:0000313" key="3">
    <source>
        <dbReference type="Proteomes" id="UP000521676"/>
    </source>
</evidence>
<keyword evidence="4" id="KW-1185">Reference proteome</keyword>
<reference evidence="1 3" key="1">
    <citation type="submission" date="2020-06" db="EMBL/GenBank/DDBJ databases">
        <title>Anoxygenic phototrophic Chloroflexota member uses a Type I reaction center.</title>
        <authorList>
            <person name="Tsuji J.M."/>
            <person name="Shaw N.A."/>
            <person name="Nagashima S."/>
            <person name="Venkiteswaran J."/>
            <person name="Schiff S.L."/>
            <person name="Hanada S."/>
            <person name="Tank M."/>
            <person name="Neufeld J.D."/>
        </authorList>
    </citation>
    <scope>NUCLEOTIDE SEQUENCE [LARGE SCALE GENOMIC DNA]</scope>
    <source>
        <strain evidence="1">L227-S17</strain>
    </source>
</reference>
<proteinExistence type="predicted"/>
<evidence type="ECO:0000313" key="4">
    <source>
        <dbReference type="Proteomes" id="UP001431572"/>
    </source>
</evidence>
<dbReference type="EMBL" id="JACATZ010000001">
    <property type="protein sequence ID" value="NWJ44530.1"/>
    <property type="molecule type" value="Genomic_DNA"/>
</dbReference>
<name>A0A8T7LYT0_9CHLR</name>
<accession>A0A8T7LYT0</accession>
<organism evidence="1 3">
    <name type="scientific">Candidatus Chlorohelix allophototropha</name>
    <dbReference type="NCBI Taxonomy" id="3003348"/>
    <lineage>
        <taxon>Bacteria</taxon>
        <taxon>Bacillati</taxon>
        <taxon>Chloroflexota</taxon>
        <taxon>Chloroflexia</taxon>
        <taxon>Candidatus Chloroheliales</taxon>
        <taxon>Candidatus Chloroheliaceae</taxon>
        <taxon>Candidatus Chlorohelix</taxon>
    </lineage>
</organism>
<evidence type="ECO:0000313" key="2">
    <source>
        <dbReference type="EMBL" id="WJW66421.1"/>
    </source>
</evidence>
<reference evidence="2" key="2">
    <citation type="journal article" date="2024" name="Nature">
        <title>Anoxygenic phototroph of the Chloroflexota uses a type I reaction centre.</title>
        <authorList>
            <person name="Tsuji J.M."/>
            <person name="Shaw N.A."/>
            <person name="Nagashima S."/>
            <person name="Venkiteswaran J.J."/>
            <person name="Schiff S.L."/>
            <person name="Watanabe T."/>
            <person name="Fukui M."/>
            <person name="Hanada S."/>
            <person name="Tank M."/>
            <person name="Neufeld J.D."/>
        </authorList>
    </citation>
    <scope>NUCLEOTIDE SEQUENCE</scope>
    <source>
        <strain evidence="2">L227-S17</strain>
    </source>
</reference>
<dbReference type="Proteomes" id="UP000521676">
    <property type="component" value="Unassembled WGS sequence"/>
</dbReference>